<keyword evidence="1" id="KW-0614">Plasmid</keyword>
<accession>A0ACD5A3J0</accession>
<name>A0ACD5A3J0_SYNEL</name>
<geneLocation type="plasmid" evidence="1 2">
    <name>p11801_2</name>
</geneLocation>
<evidence type="ECO:0000313" key="2">
    <source>
        <dbReference type="Proteomes" id="UP000267249"/>
    </source>
</evidence>
<proteinExistence type="predicted"/>
<evidence type="ECO:0000313" key="1">
    <source>
        <dbReference type="EMBL" id="WVS92215.1"/>
    </source>
</evidence>
<dbReference type="Proteomes" id="UP000267249">
    <property type="component" value="Plasmid p11801_2"/>
</dbReference>
<organism evidence="1 2">
    <name type="scientific">Synechococcus elongatus PCC 11801</name>
    <dbReference type="NCBI Taxonomy" id="2219813"/>
    <lineage>
        <taxon>Bacteria</taxon>
        <taxon>Bacillati</taxon>
        <taxon>Cyanobacteriota</taxon>
        <taxon>Cyanophyceae</taxon>
        <taxon>Synechococcales</taxon>
        <taxon>Synechococcaceae</taxon>
        <taxon>Synechococcus</taxon>
    </lineage>
</organism>
<reference evidence="1" key="1">
    <citation type="submission" date="2024-01" db="EMBL/GenBank/DDBJ databases">
        <title>De novo genome assembly and pan-genome analysis of the fast-growing Indian isolates of Synechococcus elongatus: Potential chassis for bioproduction.</title>
        <authorList>
            <person name="Jain V.S."/>
            <person name="Schubert M.G."/>
            <person name="Pritam P."/>
            <person name="Sarnaik A.P."/>
            <person name="Jaiswal D."/>
            <person name="Church G.M."/>
            <person name="Wangikar P."/>
        </authorList>
    </citation>
    <scope>NUCLEOTIDE SEQUENCE</scope>
    <source>
        <strain evidence="1">PCC 11801</strain>
    </source>
</reference>
<dbReference type="EMBL" id="CP143529">
    <property type="protein sequence ID" value="WVS92215.1"/>
    <property type="molecule type" value="Genomic_DNA"/>
</dbReference>
<protein>
    <submittedName>
        <fullName evidence="1">AAA family ATPase</fullName>
    </submittedName>
</protein>
<gene>
    <name evidence="1" type="ORF">DOP62_14085</name>
</gene>
<sequence>MTITAAFVSLSGGQGKTTSLVLTAAELAQRGYSVLVIDLDLQADATVAIAPEAEGSGIAGVLLGKSLLAEAIRPTDLENVSILPATRHLEQIPVWLSGKGAPAFLLAQRLELSSQTFDIVLIDTPANKSLIHAAAIGAANAVICPVEASSKGIGAWERTQELLDELREERATQAELLAVIPCRARRVGANLVRRCALALELLSEELGEIRVAPVWESEEVANAAANGRLPDTVIIEPYRQVVDRLLSTGQ</sequence>